<feature type="domain" description="HTH marR-type" evidence="1">
    <location>
        <begin position="1"/>
        <end position="132"/>
    </location>
</feature>
<dbReference type="EMBL" id="DF820485">
    <property type="protein sequence ID" value="GAK30322.1"/>
    <property type="molecule type" value="Genomic_DNA"/>
</dbReference>
<dbReference type="PROSITE" id="PS50995">
    <property type="entry name" value="HTH_MARR_2"/>
    <property type="match status" value="1"/>
</dbReference>
<dbReference type="PRINTS" id="PR00598">
    <property type="entry name" value="HTHMARR"/>
</dbReference>
<dbReference type="Proteomes" id="UP000030643">
    <property type="component" value="Unassembled WGS sequence"/>
</dbReference>
<dbReference type="PANTHER" id="PTHR33164">
    <property type="entry name" value="TRANSCRIPTIONAL REGULATOR, MARR FAMILY"/>
    <property type="match status" value="1"/>
</dbReference>
<dbReference type="SUPFAM" id="SSF46785">
    <property type="entry name" value="Winged helix' DNA-binding domain"/>
    <property type="match status" value="1"/>
</dbReference>
<keyword evidence="3" id="KW-1185">Reference proteome</keyword>
<reference evidence="3" key="1">
    <citation type="journal article" date="2014" name="Genome Announc.">
        <title>Draft genome sequence of Weissella oryzae SG25T, isolated from fermented rice grains.</title>
        <authorList>
            <person name="Tanizawa Y."/>
            <person name="Fujisawa T."/>
            <person name="Mochizuki T."/>
            <person name="Kaminuma E."/>
            <person name="Suzuki Y."/>
            <person name="Nakamura Y."/>
            <person name="Tohno M."/>
        </authorList>
    </citation>
    <scope>NUCLEOTIDE SEQUENCE [LARGE SCALE GENOMIC DNA]</scope>
    <source>
        <strain evidence="3">DSM 25784 / JCM 18191 / LMG 30913 / SG25</strain>
    </source>
</reference>
<dbReference type="Gene3D" id="1.10.10.10">
    <property type="entry name" value="Winged helix-like DNA-binding domain superfamily/Winged helix DNA-binding domain"/>
    <property type="match status" value="1"/>
</dbReference>
<dbReference type="InterPro" id="IPR000835">
    <property type="entry name" value="HTH_MarR-typ"/>
</dbReference>
<organism evidence="2 3">
    <name type="scientific">Weissella oryzae (strain DSM 25784 / JCM 18191 / LMG 30913 / SG25)</name>
    <dbReference type="NCBI Taxonomy" id="1329250"/>
    <lineage>
        <taxon>Bacteria</taxon>
        <taxon>Bacillati</taxon>
        <taxon>Bacillota</taxon>
        <taxon>Bacilli</taxon>
        <taxon>Lactobacillales</taxon>
        <taxon>Lactobacillaceae</taxon>
        <taxon>Weissella</taxon>
    </lineage>
</organism>
<name>A0A069CSH1_WEIOS</name>
<dbReference type="STRING" id="1329250.WOSG25_021190"/>
<proteinExistence type="predicted"/>
<dbReference type="SMART" id="SM00347">
    <property type="entry name" value="HTH_MARR"/>
    <property type="match status" value="1"/>
</dbReference>
<sequence>MKNILDALRETEKIYRVNLTRITKNNGITIAEWQLLMQVAAGFDTQDKLAKAMALDNSTLSRQLSSLYKKQLVTNTAIGHDKRQLVYEVTDLGKQTLTAVTDAHEQFETSLFQLWDPEEERMLQILLNRLEKSLSKVRTQANYLQK</sequence>
<evidence type="ECO:0000259" key="1">
    <source>
        <dbReference type="PROSITE" id="PS50995"/>
    </source>
</evidence>
<dbReference type="AlphaFoldDB" id="A0A069CSH1"/>
<evidence type="ECO:0000313" key="3">
    <source>
        <dbReference type="Proteomes" id="UP000030643"/>
    </source>
</evidence>
<accession>A0A069CSH1</accession>
<dbReference type="GO" id="GO:0003700">
    <property type="term" value="F:DNA-binding transcription factor activity"/>
    <property type="evidence" value="ECO:0007669"/>
    <property type="project" value="InterPro"/>
</dbReference>
<evidence type="ECO:0000313" key="2">
    <source>
        <dbReference type="EMBL" id="GAK30322.1"/>
    </source>
</evidence>
<dbReference type="Pfam" id="PF12802">
    <property type="entry name" value="MarR_2"/>
    <property type="match status" value="1"/>
</dbReference>
<dbReference type="InterPro" id="IPR036390">
    <property type="entry name" value="WH_DNA-bd_sf"/>
</dbReference>
<dbReference type="InterPro" id="IPR039422">
    <property type="entry name" value="MarR/SlyA-like"/>
</dbReference>
<dbReference type="InterPro" id="IPR036388">
    <property type="entry name" value="WH-like_DNA-bd_sf"/>
</dbReference>
<dbReference type="eggNOG" id="COG1846">
    <property type="taxonomic scope" value="Bacteria"/>
</dbReference>
<dbReference type="RefSeq" id="WP_027698438.1">
    <property type="nucleotide sequence ID" value="NZ_DF820485.1"/>
</dbReference>
<protein>
    <submittedName>
        <fullName evidence="2">Transcriptional regulator</fullName>
    </submittedName>
</protein>
<dbReference type="GO" id="GO:0006950">
    <property type="term" value="P:response to stress"/>
    <property type="evidence" value="ECO:0007669"/>
    <property type="project" value="TreeGrafter"/>
</dbReference>
<gene>
    <name evidence="2" type="ORF">WOSG25_021190</name>
</gene>
<dbReference type="OrthoDB" id="2328486at2"/>
<dbReference type="PANTHER" id="PTHR33164:SF43">
    <property type="entry name" value="HTH-TYPE TRANSCRIPTIONAL REPRESSOR YETL"/>
    <property type="match status" value="1"/>
</dbReference>